<reference evidence="1" key="1">
    <citation type="submission" date="2024-09" db="EMBL/GenBank/DDBJ databases">
        <title>Black Yeasts Isolated from many extreme environments.</title>
        <authorList>
            <person name="Coleine C."/>
            <person name="Stajich J.E."/>
            <person name="Selbmann L."/>
        </authorList>
    </citation>
    <scope>NUCLEOTIDE SEQUENCE</scope>
    <source>
        <strain evidence="1">CCFEE 5737</strain>
    </source>
</reference>
<evidence type="ECO:0000313" key="1">
    <source>
        <dbReference type="EMBL" id="KAK3065532.1"/>
    </source>
</evidence>
<dbReference type="EMBL" id="JAWDJW010006334">
    <property type="protein sequence ID" value="KAK3065532.1"/>
    <property type="molecule type" value="Genomic_DNA"/>
</dbReference>
<sequence>MEYPDYYSRRAGVPLSPAMNSQSYAQLAPLQNLLPQSGFIPPFEPPFAPAAPTPTLPVSFPSSAWLYAPSPPRYDVIPAAPWATSHLTSIPSQQQAIYPSIEHHTPYSNYHYTNAFDPPFGVPFSMPYFHGQSTFKLNIAKQPPTPQAASMDDMKGAFGIVDKKRKSLEPLSNPCKIKIRKLADFEKSLVPQAARGPKRPRLEDDCEDRPQVKKTKTHIPELTETGPTRLRTNRPVKTYIPIDIWYNIFLHSRFEDLKKWRLLSSDHNSLIKDKVWEQSRLNSFGEDQEGRAGAPPIPPPVRKGFQPLNEFQYLDLLEGSGCMSFNCPHKDADSGHTSRLTSEQPSQNGETSSLEHDGDKVRKTYWMYQRRWCMDCFRANVVSLDAAYNFMGSEHRHLVPEFVKKATVGSYGEYKNAGYDVHSNNRSSKPMFYLPHLQEAKELYDELSQDFEAFKDDPDLQAEYVVEERPKDAYIYEYMKSVVDHYEASITTIEKWKQTQLGQKKTENAANKELRKNFFTAQARTLTPPITPDLLNNMQAFRNAIEIPTLPKDHPRAWNMLRPKLEAERSRAEQMLAWQQRARDPLFKTQLRRVDEMRKHNLSPEKMLVLHLAGCAVREMKASPRYAALSDQDFAIVGLRRVWQAYHARNDKPPCPFDPRKRYALTFEDAIDAFAVLLASRHPADSSGVKKHANLFLCPGCKRKDVNQRRNLRDLFAHLLYKKCGKDHEAFWPVCEAGEFEEGRYSWLAVRWPRNLPLLGSGEEGKGTGRKGKFGVWDTEEEKGF</sequence>
<keyword evidence="2" id="KW-1185">Reference proteome</keyword>
<evidence type="ECO:0000313" key="2">
    <source>
        <dbReference type="Proteomes" id="UP001186974"/>
    </source>
</evidence>
<accession>A0ACC3DDR6</accession>
<protein>
    <submittedName>
        <fullName evidence="1">Uncharacterized protein</fullName>
    </submittedName>
</protein>
<comment type="caution">
    <text evidence="1">The sequence shown here is derived from an EMBL/GenBank/DDBJ whole genome shotgun (WGS) entry which is preliminary data.</text>
</comment>
<organism evidence="1 2">
    <name type="scientific">Coniosporium uncinatum</name>
    <dbReference type="NCBI Taxonomy" id="93489"/>
    <lineage>
        <taxon>Eukaryota</taxon>
        <taxon>Fungi</taxon>
        <taxon>Dikarya</taxon>
        <taxon>Ascomycota</taxon>
        <taxon>Pezizomycotina</taxon>
        <taxon>Dothideomycetes</taxon>
        <taxon>Dothideomycetes incertae sedis</taxon>
        <taxon>Coniosporium</taxon>
    </lineage>
</organism>
<dbReference type="Proteomes" id="UP001186974">
    <property type="component" value="Unassembled WGS sequence"/>
</dbReference>
<proteinExistence type="predicted"/>
<gene>
    <name evidence="1" type="ORF">LTS18_000009</name>
</gene>
<name>A0ACC3DDR6_9PEZI</name>